<reference evidence="1 2" key="1">
    <citation type="submission" date="2019-02" db="EMBL/GenBank/DDBJ databases">
        <title>Complete Genome Sequence of Desulfovibrio desulfuricans IC1, a Sulfonate Utilizing Anaerobe.</title>
        <authorList>
            <person name="Day L.A."/>
            <person name="De Leon K.B."/>
            <person name="Wall J.D."/>
        </authorList>
    </citation>
    <scope>NUCLEOTIDE SEQUENCE [LARGE SCALE GENOMIC DNA]</scope>
    <source>
        <strain evidence="1 2">IC1</strain>
    </source>
</reference>
<dbReference type="OrthoDB" id="7346858at2"/>
<gene>
    <name evidence="1" type="ORF">DDIC_02485</name>
</gene>
<proteinExistence type="predicted"/>
<dbReference type="Proteomes" id="UP000297065">
    <property type="component" value="Chromosome"/>
</dbReference>
<organism evidence="1 2">
    <name type="scientific">Desulfovibrio desulfuricans</name>
    <dbReference type="NCBI Taxonomy" id="876"/>
    <lineage>
        <taxon>Bacteria</taxon>
        <taxon>Pseudomonadati</taxon>
        <taxon>Thermodesulfobacteriota</taxon>
        <taxon>Desulfovibrionia</taxon>
        <taxon>Desulfovibrionales</taxon>
        <taxon>Desulfovibrionaceae</taxon>
        <taxon>Desulfovibrio</taxon>
    </lineage>
</organism>
<accession>A0A4P7UFM0</accession>
<dbReference type="EMBL" id="CP036295">
    <property type="protein sequence ID" value="QCC84763.1"/>
    <property type="molecule type" value="Genomic_DNA"/>
</dbReference>
<dbReference type="RefSeq" id="WP_136398989.1">
    <property type="nucleotide sequence ID" value="NZ_CP036295.1"/>
</dbReference>
<name>A0A4P7UFM0_DESDE</name>
<evidence type="ECO:0008006" key="3">
    <source>
        <dbReference type="Google" id="ProtNLM"/>
    </source>
</evidence>
<evidence type="ECO:0000313" key="1">
    <source>
        <dbReference type="EMBL" id="QCC84763.1"/>
    </source>
</evidence>
<evidence type="ECO:0000313" key="2">
    <source>
        <dbReference type="Proteomes" id="UP000297065"/>
    </source>
</evidence>
<sequence length="394" mass="44401">MMKVVHLDGLLRAGIDFAAWNVCEAIHGKFISHGDSSCPDREHDIPSVAAFEEALDKENLDQTLFLAFIGYEYATAALFQALRRRGAVIGYLENMSWHEYGDLPRWQRLWLRARNPLSFLTFLRKKMSRTRFGNANAGYDVVFYESAARRPKECSLAVPVNSVLYEEAMLSESQTPYADGPYAVYLDTAMGAHPDVLQYTNVYPSGTEYRASLIAFFDRIERDLGVKVVIAAHPKANYRGDEFAGRPILRQQTCALVRGAQLALSDGSTSTLYAVALGKPVIFILNDCLLRWCRAVGRECPIFAAIPLLQARRAEALGMPLLHIDKCSAKPLQWPQVNIKKYQQECLNWLSHPGMENVKSEKIFLDALQQLDIAQLRQPAANLIDMKQQQPCRN</sequence>
<dbReference type="AlphaFoldDB" id="A0A4P7UFM0"/>
<protein>
    <recommendedName>
        <fullName evidence="3">Capsule polysaccharide biosynthesis protein</fullName>
    </recommendedName>
</protein>